<dbReference type="EMBL" id="QNSF01000025">
    <property type="protein sequence ID" value="RBP86534.1"/>
    <property type="molecule type" value="Genomic_DNA"/>
</dbReference>
<proteinExistence type="predicted"/>
<evidence type="ECO:0000313" key="2">
    <source>
        <dbReference type="Proteomes" id="UP000252731"/>
    </source>
</evidence>
<dbReference type="RefSeq" id="WP_258549842.1">
    <property type="nucleotide sequence ID" value="NZ_QNSF01000025.1"/>
</dbReference>
<accession>A0A366JHM2</accession>
<evidence type="ECO:0000313" key="1">
    <source>
        <dbReference type="EMBL" id="RBP86534.1"/>
    </source>
</evidence>
<keyword evidence="2" id="KW-1185">Reference proteome</keyword>
<organism evidence="1 2">
    <name type="scientific">Cytobacillus firmus</name>
    <name type="common">Bacillus firmus</name>
    <dbReference type="NCBI Taxonomy" id="1399"/>
    <lineage>
        <taxon>Bacteria</taxon>
        <taxon>Bacillati</taxon>
        <taxon>Bacillota</taxon>
        <taxon>Bacilli</taxon>
        <taxon>Bacillales</taxon>
        <taxon>Bacillaceae</taxon>
        <taxon>Cytobacillus</taxon>
    </lineage>
</organism>
<feature type="non-terminal residue" evidence="1">
    <location>
        <position position="1"/>
    </location>
</feature>
<protein>
    <submittedName>
        <fullName evidence="1">Uncharacterized protein</fullName>
    </submittedName>
</protein>
<reference evidence="1 2" key="1">
    <citation type="submission" date="2018-06" db="EMBL/GenBank/DDBJ databases">
        <title>Freshwater and sediment microbial communities from various areas in North America, analyzing microbe dynamics in response to fracking.</title>
        <authorList>
            <person name="Lamendella R."/>
        </authorList>
    </citation>
    <scope>NUCLEOTIDE SEQUENCE [LARGE SCALE GENOMIC DNA]</scope>
    <source>
        <strain evidence="1 2">14_TX</strain>
    </source>
</reference>
<dbReference type="Proteomes" id="UP000252731">
    <property type="component" value="Unassembled WGS sequence"/>
</dbReference>
<sequence>VKGMIELKQEVILNVLFYIKRTIFRNEENNNLIELIYITKEEKEIKNGISLTTPEILTSYINEFNEQNLTGLNLSYEEGVDQQVYITKEEAEYLLEISADEQKFVEACHNILKA</sequence>
<name>A0A366JHM2_CYTFI</name>
<dbReference type="AlphaFoldDB" id="A0A366JHM2"/>
<gene>
    <name evidence="1" type="ORF">DFO70_1251</name>
</gene>
<comment type="caution">
    <text evidence="1">The sequence shown here is derived from an EMBL/GenBank/DDBJ whole genome shotgun (WGS) entry which is preliminary data.</text>
</comment>